<feature type="region of interest" description="Disordered" evidence="7">
    <location>
        <begin position="1"/>
        <end position="28"/>
    </location>
</feature>
<dbReference type="InterPro" id="IPR046347">
    <property type="entry name" value="bZIP_sf"/>
</dbReference>
<dbReference type="InterPro" id="IPR004827">
    <property type="entry name" value="bZIP"/>
</dbReference>
<evidence type="ECO:0000256" key="4">
    <source>
        <dbReference type="ARBA" id="ARBA00023125"/>
    </source>
</evidence>
<dbReference type="SMART" id="SM00338">
    <property type="entry name" value="BRLZ"/>
    <property type="match status" value="1"/>
</dbReference>
<dbReference type="PANTHER" id="PTHR45967:SF38">
    <property type="entry name" value="G-BOX-BINDING FACTOR 2"/>
    <property type="match status" value="1"/>
</dbReference>
<evidence type="ECO:0000259" key="8">
    <source>
        <dbReference type="PROSITE" id="PS50217"/>
    </source>
</evidence>
<dbReference type="PROSITE" id="PS00036">
    <property type="entry name" value="BZIP_BASIC"/>
    <property type="match status" value="1"/>
</dbReference>
<dbReference type="AlphaFoldDB" id="A0AAP0L7E7"/>
<evidence type="ECO:0000313" key="10">
    <source>
        <dbReference type="Proteomes" id="UP001420932"/>
    </source>
</evidence>
<dbReference type="Gene3D" id="1.20.5.170">
    <property type="match status" value="1"/>
</dbReference>
<organism evidence="9 10">
    <name type="scientific">Stephania yunnanensis</name>
    <dbReference type="NCBI Taxonomy" id="152371"/>
    <lineage>
        <taxon>Eukaryota</taxon>
        <taxon>Viridiplantae</taxon>
        <taxon>Streptophyta</taxon>
        <taxon>Embryophyta</taxon>
        <taxon>Tracheophyta</taxon>
        <taxon>Spermatophyta</taxon>
        <taxon>Magnoliopsida</taxon>
        <taxon>Ranunculales</taxon>
        <taxon>Menispermaceae</taxon>
        <taxon>Menispermoideae</taxon>
        <taxon>Cissampelideae</taxon>
        <taxon>Stephania</taxon>
    </lineage>
</organism>
<dbReference type="SUPFAM" id="SSF57959">
    <property type="entry name" value="Leucine zipper domain"/>
    <property type="match status" value="1"/>
</dbReference>
<accession>A0AAP0L7E7</accession>
<dbReference type="PANTHER" id="PTHR45967">
    <property type="entry name" value="G-BOX-BINDING FACTOR 3-RELATED"/>
    <property type="match status" value="1"/>
</dbReference>
<feature type="compositionally biased region" description="Basic and acidic residues" evidence="7">
    <location>
        <begin position="227"/>
        <end position="240"/>
    </location>
</feature>
<dbReference type="EMBL" id="JBBNAF010000002">
    <property type="protein sequence ID" value="KAK9164089.1"/>
    <property type="molecule type" value="Genomic_DNA"/>
</dbReference>
<dbReference type="GO" id="GO:0003700">
    <property type="term" value="F:DNA-binding transcription factor activity"/>
    <property type="evidence" value="ECO:0007669"/>
    <property type="project" value="InterPro"/>
</dbReference>
<evidence type="ECO:0000256" key="7">
    <source>
        <dbReference type="SAM" id="MobiDB-lite"/>
    </source>
</evidence>
<feature type="compositionally biased region" description="Polar residues" evidence="7">
    <location>
        <begin position="325"/>
        <end position="340"/>
    </location>
</feature>
<dbReference type="GO" id="GO:0000976">
    <property type="term" value="F:transcription cis-regulatory region binding"/>
    <property type="evidence" value="ECO:0007669"/>
    <property type="project" value="UniProtKB-ARBA"/>
</dbReference>
<dbReference type="CDD" id="cd14702">
    <property type="entry name" value="bZIP_plant_GBF1"/>
    <property type="match status" value="1"/>
</dbReference>
<evidence type="ECO:0000313" key="9">
    <source>
        <dbReference type="EMBL" id="KAK9164089.1"/>
    </source>
</evidence>
<dbReference type="FunFam" id="1.20.5.170:FF:000020">
    <property type="entry name" value="BZIP transcription factor"/>
    <property type="match status" value="1"/>
</dbReference>
<comment type="similarity">
    <text evidence="2">Belongs to the bZIP family.</text>
</comment>
<comment type="caution">
    <text evidence="9">The sequence shown here is derived from an EMBL/GenBank/DDBJ whole genome shotgun (WGS) entry which is preliminary data.</text>
</comment>
<dbReference type="PROSITE" id="PS50217">
    <property type="entry name" value="BZIP"/>
    <property type="match status" value="1"/>
</dbReference>
<keyword evidence="5" id="KW-0804">Transcription</keyword>
<evidence type="ECO:0000256" key="2">
    <source>
        <dbReference type="ARBA" id="ARBA00007163"/>
    </source>
</evidence>
<feature type="region of interest" description="Disordered" evidence="7">
    <location>
        <begin position="191"/>
        <end position="240"/>
    </location>
</feature>
<keyword evidence="10" id="KW-1185">Reference proteome</keyword>
<feature type="region of interest" description="Disordered" evidence="7">
    <location>
        <begin position="320"/>
        <end position="340"/>
    </location>
</feature>
<evidence type="ECO:0000256" key="6">
    <source>
        <dbReference type="ARBA" id="ARBA00023242"/>
    </source>
</evidence>
<feature type="region of interest" description="Disordered" evidence="7">
    <location>
        <begin position="94"/>
        <end position="113"/>
    </location>
</feature>
<evidence type="ECO:0000256" key="1">
    <source>
        <dbReference type="ARBA" id="ARBA00004123"/>
    </source>
</evidence>
<dbReference type="Proteomes" id="UP001420932">
    <property type="component" value="Unassembled WGS sequence"/>
</dbReference>
<feature type="compositionally biased region" description="Polar residues" evidence="7">
    <location>
        <begin position="13"/>
        <end position="23"/>
    </location>
</feature>
<dbReference type="Pfam" id="PF07777">
    <property type="entry name" value="MFMR"/>
    <property type="match status" value="1"/>
</dbReference>
<keyword evidence="4" id="KW-0238">DNA-binding</keyword>
<dbReference type="Pfam" id="PF00170">
    <property type="entry name" value="bZIP_1"/>
    <property type="match status" value="1"/>
</dbReference>
<proteinExistence type="inferred from homology"/>
<dbReference type="GO" id="GO:0005634">
    <property type="term" value="C:nucleus"/>
    <property type="evidence" value="ECO:0007669"/>
    <property type="project" value="UniProtKB-SubCell"/>
</dbReference>
<name>A0AAP0L7E7_9MAGN</name>
<sequence length="340" mass="36947">MGSDVVDAAAVKSSKQTPSTTKETPIAPAPAYPNWQTSMQHFIPAYGAPLTYHPIYPHGGLYSHPNIAGPAPVTTEIDGKGPEKEERVIMKKSKGDLGDTAGGKSRENVSGFGNDAASQRWLNEEAKERRFDQMTGHGANGQNGILAIESSPNAMRQSATNLNHASLPGKPASNSNIRTNLWNGSSAGAVALKSKPSESDASPQVAPSRIVGHEDEREQKKLKRKQSNRESARRSRLRKQEECEQLQTSVDRLNNENETLKKNIKELSEKCEVLSNENAAIRAELERSFGADISLQNYTLTQLVNGDDDAKNERHKEIGSASEDIVNSLNSNGNLGTQTH</sequence>
<evidence type="ECO:0000256" key="5">
    <source>
        <dbReference type="ARBA" id="ARBA00023163"/>
    </source>
</evidence>
<evidence type="ECO:0000256" key="3">
    <source>
        <dbReference type="ARBA" id="ARBA00023015"/>
    </source>
</evidence>
<keyword evidence="6" id="KW-0539">Nucleus</keyword>
<dbReference type="InterPro" id="IPR045314">
    <property type="entry name" value="bZIP_plant_GBF1"/>
</dbReference>
<protein>
    <recommendedName>
        <fullName evidence="8">BZIP domain-containing protein</fullName>
    </recommendedName>
</protein>
<reference evidence="9 10" key="1">
    <citation type="submission" date="2024-01" db="EMBL/GenBank/DDBJ databases">
        <title>Genome assemblies of Stephania.</title>
        <authorList>
            <person name="Yang L."/>
        </authorList>
    </citation>
    <scope>NUCLEOTIDE SEQUENCE [LARGE SCALE GENOMIC DNA]</scope>
    <source>
        <strain evidence="9">YNDBR</strain>
        <tissue evidence="9">Leaf</tissue>
    </source>
</reference>
<keyword evidence="3" id="KW-0805">Transcription regulation</keyword>
<feature type="domain" description="BZIP" evidence="8">
    <location>
        <begin position="218"/>
        <end position="281"/>
    </location>
</feature>
<dbReference type="InterPro" id="IPR012900">
    <property type="entry name" value="MFMR"/>
</dbReference>
<dbReference type="InterPro" id="IPR044827">
    <property type="entry name" value="GBF-like"/>
</dbReference>
<gene>
    <name evidence="9" type="ORF">Syun_004991</name>
</gene>
<comment type="subcellular location">
    <subcellularLocation>
        <location evidence="1">Nucleus</location>
    </subcellularLocation>
</comment>